<evidence type="ECO:0000313" key="1">
    <source>
        <dbReference type="EMBL" id="QJB01091.1"/>
    </source>
</evidence>
<organism evidence="1">
    <name type="scientific">viral metagenome</name>
    <dbReference type="NCBI Taxonomy" id="1070528"/>
    <lineage>
        <taxon>unclassified sequences</taxon>
        <taxon>metagenomes</taxon>
        <taxon>organismal metagenomes</taxon>
    </lineage>
</organism>
<protein>
    <submittedName>
        <fullName evidence="1">Uncharacterized protein</fullName>
    </submittedName>
</protein>
<reference evidence="1" key="1">
    <citation type="submission" date="2020-03" db="EMBL/GenBank/DDBJ databases">
        <title>The deep terrestrial virosphere.</title>
        <authorList>
            <person name="Holmfeldt K."/>
            <person name="Nilsson E."/>
            <person name="Simone D."/>
            <person name="Lopez-Fernandez M."/>
            <person name="Wu X."/>
            <person name="de Brujin I."/>
            <person name="Lundin D."/>
            <person name="Andersson A."/>
            <person name="Bertilsson S."/>
            <person name="Dopson M."/>
        </authorList>
    </citation>
    <scope>NUCLEOTIDE SEQUENCE</scope>
    <source>
        <strain evidence="1">MM171A00145</strain>
    </source>
</reference>
<sequence>MTVNYDQMTDDEFYEILADLVVKNSGSLLEIPGVYEVVSEHFNNDVLACWAEANPVKAGACPECEEFECECEGTS</sequence>
<accession>A0A6M3M065</accession>
<dbReference type="EMBL" id="MT143705">
    <property type="protein sequence ID" value="QJB01091.1"/>
    <property type="molecule type" value="Genomic_DNA"/>
</dbReference>
<gene>
    <name evidence="1" type="ORF">MM171A00145_0028</name>
</gene>
<dbReference type="AlphaFoldDB" id="A0A6M3M065"/>
<proteinExistence type="predicted"/>
<name>A0A6M3M065_9ZZZZ</name>